<dbReference type="OrthoDB" id="9814604at2"/>
<sequence>MNQRLIYDVGMHTGADCDFYLKKGFNVVGIEANPALVAHCEKRFASEIESGRLQIVNRAVSEAQGTIEFYIDDDNLLWGTAEPEARQRFQEMGHALRVIEVQATTMKEIFASFGVPYYMKIDIEGYDHLCLLGLEGISGRPRHISVEASATSFEATQAQLELLKSFGYTKFKRVLQNNVHKQKCPTPAREGKYVQYEFGASCSGLFGEELPGRWLSFDEAVRAYRIFYWKVGMIGPHTGVFRAVKSRLAGRILGRLFYPGGGWYDTHATY</sequence>
<name>A0A6B8KED3_9HYPH</name>
<evidence type="ECO:0000313" key="3">
    <source>
        <dbReference type="Proteomes" id="UP000309061"/>
    </source>
</evidence>
<dbReference type="SUPFAM" id="SSF53335">
    <property type="entry name" value="S-adenosyl-L-methionine-dependent methyltransferases"/>
    <property type="match status" value="1"/>
</dbReference>
<dbReference type="Proteomes" id="UP000309061">
    <property type="component" value="Chromosome"/>
</dbReference>
<dbReference type="InterPro" id="IPR006342">
    <property type="entry name" value="FkbM_mtfrase"/>
</dbReference>
<evidence type="ECO:0000313" key="2">
    <source>
        <dbReference type="EMBL" id="QGM44928.1"/>
    </source>
</evidence>
<evidence type="ECO:0000259" key="1">
    <source>
        <dbReference type="Pfam" id="PF05050"/>
    </source>
</evidence>
<gene>
    <name evidence="2" type="ORF">H2LOC_004065</name>
</gene>
<organism evidence="2 3">
    <name type="scientific">Methylocystis heyeri</name>
    <dbReference type="NCBI Taxonomy" id="391905"/>
    <lineage>
        <taxon>Bacteria</taxon>
        <taxon>Pseudomonadati</taxon>
        <taxon>Pseudomonadota</taxon>
        <taxon>Alphaproteobacteria</taxon>
        <taxon>Hyphomicrobiales</taxon>
        <taxon>Methylocystaceae</taxon>
        <taxon>Methylocystis</taxon>
    </lineage>
</organism>
<feature type="domain" description="Methyltransferase FkbM" evidence="1">
    <location>
        <begin position="8"/>
        <end position="168"/>
    </location>
</feature>
<dbReference type="InterPro" id="IPR029063">
    <property type="entry name" value="SAM-dependent_MTases_sf"/>
</dbReference>
<protein>
    <submittedName>
        <fullName evidence="2">FkbM family methyltransferase</fullName>
    </submittedName>
</protein>
<dbReference type="RefSeq" id="WP_136495220.1">
    <property type="nucleotide sequence ID" value="NZ_CP046052.1"/>
</dbReference>
<dbReference type="Pfam" id="PF05050">
    <property type="entry name" value="Methyltransf_21"/>
    <property type="match status" value="1"/>
</dbReference>
<dbReference type="GO" id="GO:0032259">
    <property type="term" value="P:methylation"/>
    <property type="evidence" value="ECO:0007669"/>
    <property type="project" value="UniProtKB-KW"/>
</dbReference>
<accession>A0A6B8KED3</accession>
<keyword evidence="3" id="KW-1185">Reference proteome</keyword>
<dbReference type="NCBIfam" id="TIGR01444">
    <property type="entry name" value="fkbM_fam"/>
    <property type="match status" value="1"/>
</dbReference>
<proteinExistence type="predicted"/>
<dbReference type="KEGG" id="mhey:H2LOC_004065"/>
<dbReference type="Gene3D" id="3.40.50.150">
    <property type="entry name" value="Vaccinia Virus protein VP39"/>
    <property type="match status" value="1"/>
</dbReference>
<reference evidence="2 3" key="1">
    <citation type="submission" date="2019-11" db="EMBL/GenBank/DDBJ databases">
        <title>The genome sequence of Methylocystis heyeri.</title>
        <authorList>
            <person name="Oshkin I.Y."/>
            <person name="Miroshnikov K."/>
            <person name="Dedysh S.N."/>
        </authorList>
    </citation>
    <scope>NUCLEOTIDE SEQUENCE [LARGE SCALE GENOMIC DNA]</scope>
    <source>
        <strain evidence="2 3">H2</strain>
    </source>
</reference>
<keyword evidence="2" id="KW-0808">Transferase</keyword>
<dbReference type="AlphaFoldDB" id="A0A6B8KED3"/>
<keyword evidence="2" id="KW-0489">Methyltransferase</keyword>
<dbReference type="EMBL" id="CP046052">
    <property type="protein sequence ID" value="QGM44928.1"/>
    <property type="molecule type" value="Genomic_DNA"/>
</dbReference>
<dbReference type="GO" id="GO:0008168">
    <property type="term" value="F:methyltransferase activity"/>
    <property type="evidence" value="ECO:0007669"/>
    <property type="project" value="UniProtKB-KW"/>
</dbReference>